<dbReference type="EMBL" id="CACRXK020000937">
    <property type="protein sequence ID" value="CAB3985910.1"/>
    <property type="molecule type" value="Genomic_DNA"/>
</dbReference>
<protein>
    <submittedName>
        <fullName evidence="1">Uncharacterized protein</fullName>
    </submittedName>
</protein>
<name>A0A6S7GMA6_PARCT</name>
<dbReference type="Gene3D" id="3.90.215.10">
    <property type="entry name" value="Gamma Fibrinogen, chain A, domain 1"/>
    <property type="match status" value="1"/>
</dbReference>
<dbReference type="AlphaFoldDB" id="A0A6S7GMA6"/>
<dbReference type="OrthoDB" id="5971358at2759"/>
<organism evidence="1 2">
    <name type="scientific">Paramuricea clavata</name>
    <name type="common">Red gorgonian</name>
    <name type="synonym">Violescent sea-whip</name>
    <dbReference type="NCBI Taxonomy" id="317549"/>
    <lineage>
        <taxon>Eukaryota</taxon>
        <taxon>Metazoa</taxon>
        <taxon>Cnidaria</taxon>
        <taxon>Anthozoa</taxon>
        <taxon>Octocorallia</taxon>
        <taxon>Malacalcyonacea</taxon>
        <taxon>Plexauridae</taxon>
        <taxon>Paramuricea</taxon>
    </lineage>
</organism>
<dbReference type="NCBIfam" id="NF040941">
    <property type="entry name" value="GGGWT_bact"/>
    <property type="match status" value="1"/>
</dbReference>
<evidence type="ECO:0000313" key="1">
    <source>
        <dbReference type="EMBL" id="CAB3985910.1"/>
    </source>
</evidence>
<proteinExistence type="predicted"/>
<dbReference type="Proteomes" id="UP001152795">
    <property type="component" value="Unassembled WGS sequence"/>
</dbReference>
<keyword evidence="2" id="KW-1185">Reference proteome</keyword>
<dbReference type="InterPro" id="IPR014716">
    <property type="entry name" value="Fibrinogen_a/b/g_C_1"/>
</dbReference>
<dbReference type="SUPFAM" id="SSF56496">
    <property type="entry name" value="Fibrinogen C-terminal domain-like"/>
    <property type="match status" value="1"/>
</dbReference>
<sequence>MSESESDSDLTLERYDLEDDLNAQSDSSLITSSEAAERSEVALAGMKIAVNEAKQQITPQKYYLCSRIMNQSHNRSVETTQFDFRKHLTAEFAEVANLRLMRFARFTQSYKQEQKMNNQELRMWNEIAKLTPCALQPYRKRHFLNCYISDEIQGFRCTNILCHITSTTQKSSSTNQELLSSCKELLQRNRSLSNGVYQLRNTDSLKQYQVYCHMTELSGCGQGGWTLVMKVNGSKNDFSYRSAYWTNKETYAAEDGLEGLNEKQTKLASYWNTPFNKICLGMKVNGVTKWIALNYTANSLHSVIEYGTFKGTTFGKEAWKSLIHGSFLQENCNEEGFNIQGVYKYGRSQWNMNIRIGVVANNQHNCESCNSCIGFGISVNGCGNGVWSTTCGNMAICYQLNSNNTTAFGYILVQ</sequence>
<evidence type="ECO:0000313" key="2">
    <source>
        <dbReference type="Proteomes" id="UP001152795"/>
    </source>
</evidence>
<reference evidence="1" key="1">
    <citation type="submission" date="2020-04" db="EMBL/GenBank/DDBJ databases">
        <authorList>
            <person name="Alioto T."/>
            <person name="Alioto T."/>
            <person name="Gomez Garrido J."/>
        </authorList>
    </citation>
    <scope>NUCLEOTIDE SEQUENCE</scope>
    <source>
        <strain evidence="1">A484AB</strain>
    </source>
</reference>
<accession>A0A6S7GMA6</accession>
<dbReference type="InterPro" id="IPR036056">
    <property type="entry name" value="Fibrinogen-like_C"/>
</dbReference>
<gene>
    <name evidence="1" type="ORF">PACLA_8A081512</name>
</gene>
<comment type="caution">
    <text evidence="1">The sequence shown here is derived from an EMBL/GenBank/DDBJ whole genome shotgun (WGS) entry which is preliminary data.</text>
</comment>